<evidence type="ECO:0000256" key="1">
    <source>
        <dbReference type="SAM" id="MobiDB-lite"/>
    </source>
</evidence>
<evidence type="ECO:0000313" key="3">
    <source>
        <dbReference type="Proteomes" id="UP001565471"/>
    </source>
</evidence>
<comment type="caution">
    <text evidence="2">The sequence shown here is derived from an EMBL/GenBank/DDBJ whole genome shotgun (WGS) entry which is preliminary data.</text>
</comment>
<dbReference type="Proteomes" id="UP001565471">
    <property type="component" value="Unassembled WGS sequence"/>
</dbReference>
<gene>
    <name evidence="2" type="ORF">ABIF29_003543</name>
</gene>
<keyword evidence="3" id="KW-1185">Reference proteome</keyword>
<accession>A0ABV4F0X5</accession>
<evidence type="ECO:0000313" key="2">
    <source>
        <dbReference type="EMBL" id="MEY9316744.1"/>
    </source>
</evidence>
<protein>
    <recommendedName>
        <fullName evidence="4">Response regulatory domain-containing protein</fullName>
    </recommendedName>
</protein>
<reference evidence="2 3" key="1">
    <citation type="submission" date="2024-07" db="EMBL/GenBank/DDBJ databases">
        <title>Genomic Encyclopedia of Type Strains, Phase V (KMG-V): Genome sequencing to study the core and pangenomes of soil and plant-associated prokaryotes.</title>
        <authorList>
            <person name="Whitman W."/>
        </authorList>
    </citation>
    <scope>NUCLEOTIDE SEQUENCE [LARGE SCALE GENOMIC DNA]</scope>
    <source>
        <strain evidence="2 3">USDA 415</strain>
    </source>
</reference>
<organism evidence="2 3">
    <name type="scientific">Bradyrhizobium elkanii</name>
    <dbReference type="NCBI Taxonomy" id="29448"/>
    <lineage>
        <taxon>Bacteria</taxon>
        <taxon>Pseudomonadati</taxon>
        <taxon>Pseudomonadota</taxon>
        <taxon>Alphaproteobacteria</taxon>
        <taxon>Hyphomicrobiales</taxon>
        <taxon>Nitrobacteraceae</taxon>
        <taxon>Bradyrhizobium</taxon>
    </lineage>
</organism>
<proteinExistence type="predicted"/>
<evidence type="ECO:0008006" key="4">
    <source>
        <dbReference type="Google" id="ProtNLM"/>
    </source>
</evidence>
<name>A0ABV4F0X5_BRAEL</name>
<sequence>MGSTRTPMIPHRGSRADLSRRRKEAQLLMIEDSRIDEAIVLAGIREQVRIFGFDSVRGL</sequence>
<feature type="region of interest" description="Disordered" evidence="1">
    <location>
        <begin position="1"/>
        <end position="20"/>
    </location>
</feature>
<dbReference type="EMBL" id="JBGBZA010000002">
    <property type="protein sequence ID" value="MEY9316744.1"/>
    <property type="molecule type" value="Genomic_DNA"/>
</dbReference>